<dbReference type="OrthoDB" id="9809969at2"/>
<accession>A0A4P7IET9</accession>
<evidence type="ECO:0000256" key="1">
    <source>
        <dbReference type="SAM" id="SignalP"/>
    </source>
</evidence>
<feature type="signal peptide" evidence="1">
    <location>
        <begin position="1"/>
        <end position="24"/>
    </location>
</feature>
<sequence length="366" mass="38720">MRMRGIVMSLVAAAALVPVGGAHAEPVVVGAEGVASTHDVGMPAVAVPWRTLVKGTLTTNTLDNVWRATATLGGAVPPGETVGITWTPGRQWPAGCEPLLTITEQAATVAADNTVSIERYIEPGYFPETPAPEPTCLKVHIWTGNTVSDQLVGSMAPYSHLAGAEARPAHVVRVAAGRTTPVLVRVTSHVRGTSAVSIAGSGPGVRMKDLAVGPLGANQSRPVVARISARGVADTELAVTARDDLGSDSFDTSWEVFARQVEAQRPLPGRYANREGTLRFRVSEDNNVVRLRTTSVLCEGSNVTKATYPVEIHLPRNGATARVAQLGVKWLGAELMTVRSNVVRGSFFYGTPSCSSWETFVARRKG</sequence>
<dbReference type="EMBL" id="CP038436">
    <property type="protein sequence ID" value="QBX54467.1"/>
    <property type="molecule type" value="Genomic_DNA"/>
</dbReference>
<dbReference type="KEGG" id="nsn:EXE58_02600"/>
<dbReference type="RefSeq" id="WP_135266440.1">
    <property type="nucleotide sequence ID" value="NZ_CP038436.1"/>
</dbReference>
<reference evidence="2 3" key="1">
    <citation type="submission" date="2019-03" db="EMBL/GenBank/DDBJ databases">
        <title>Three New Species of Nocardioides, Nocardioides euryhalodurans sp. nov., Nocardioides seonyuensis sp. nov. and Nocardioides eburneoflavus sp. nov. Iolated from Soil.</title>
        <authorList>
            <person name="Roh S.G."/>
            <person name="Lee C."/>
            <person name="Kim M.-K."/>
            <person name="Kim S.B."/>
        </authorList>
    </citation>
    <scope>NUCLEOTIDE SEQUENCE [LARGE SCALE GENOMIC DNA]</scope>
    <source>
        <strain evidence="2 3">MMS17-SY207-3</strain>
    </source>
</reference>
<feature type="chain" id="PRO_5020411830" evidence="1">
    <location>
        <begin position="25"/>
        <end position="366"/>
    </location>
</feature>
<gene>
    <name evidence="2" type="ORF">EXE58_02600</name>
</gene>
<evidence type="ECO:0000313" key="3">
    <source>
        <dbReference type="Proteomes" id="UP000294853"/>
    </source>
</evidence>
<protein>
    <submittedName>
        <fullName evidence="2">Uncharacterized protein</fullName>
    </submittedName>
</protein>
<keyword evidence="3" id="KW-1185">Reference proteome</keyword>
<proteinExistence type="predicted"/>
<name>A0A4P7IET9_9ACTN</name>
<dbReference type="Proteomes" id="UP000294853">
    <property type="component" value="Chromosome"/>
</dbReference>
<organism evidence="2 3">
    <name type="scientific">Nocardioides seonyuensis</name>
    <dbReference type="NCBI Taxonomy" id="2518371"/>
    <lineage>
        <taxon>Bacteria</taxon>
        <taxon>Bacillati</taxon>
        <taxon>Actinomycetota</taxon>
        <taxon>Actinomycetes</taxon>
        <taxon>Propionibacteriales</taxon>
        <taxon>Nocardioidaceae</taxon>
        <taxon>Nocardioides</taxon>
    </lineage>
</organism>
<keyword evidence="1" id="KW-0732">Signal</keyword>
<evidence type="ECO:0000313" key="2">
    <source>
        <dbReference type="EMBL" id="QBX54467.1"/>
    </source>
</evidence>
<dbReference type="AlphaFoldDB" id="A0A4P7IET9"/>